<gene>
    <name evidence="1" type="ORF">CEXT_724421</name>
</gene>
<accession>A0AAV4N4R0</accession>
<dbReference type="AlphaFoldDB" id="A0AAV4N4R0"/>
<evidence type="ECO:0000313" key="1">
    <source>
        <dbReference type="EMBL" id="GIX78993.1"/>
    </source>
</evidence>
<organism evidence="1 2">
    <name type="scientific">Caerostris extrusa</name>
    <name type="common">Bark spider</name>
    <name type="synonym">Caerostris bankana</name>
    <dbReference type="NCBI Taxonomy" id="172846"/>
    <lineage>
        <taxon>Eukaryota</taxon>
        <taxon>Metazoa</taxon>
        <taxon>Ecdysozoa</taxon>
        <taxon>Arthropoda</taxon>
        <taxon>Chelicerata</taxon>
        <taxon>Arachnida</taxon>
        <taxon>Araneae</taxon>
        <taxon>Araneomorphae</taxon>
        <taxon>Entelegynae</taxon>
        <taxon>Araneoidea</taxon>
        <taxon>Araneidae</taxon>
        <taxon>Caerostris</taxon>
    </lineage>
</organism>
<keyword evidence="2" id="KW-1185">Reference proteome</keyword>
<dbReference type="Proteomes" id="UP001054945">
    <property type="component" value="Unassembled WGS sequence"/>
</dbReference>
<reference evidence="1 2" key="1">
    <citation type="submission" date="2021-06" db="EMBL/GenBank/DDBJ databases">
        <title>Caerostris extrusa draft genome.</title>
        <authorList>
            <person name="Kono N."/>
            <person name="Arakawa K."/>
        </authorList>
    </citation>
    <scope>NUCLEOTIDE SEQUENCE [LARGE SCALE GENOMIC DNA]</scope>
</reference>
<evidence type="ECO:0000313" key="2">
    <source>
        <dbReference type="Proteomes" id="UP001054945"/>
    </source>
</evidence>
<proteinExistence type="predicted"/>
<comment type="caution">
    <text evidence="1">The sequence shown here is derived from an EMBL/GenBank/DDBJ whole genome shotgun (WGS) entry which is preliminary data.</text>
</comment>
<sequence>MPKKKTGKIPTGITVNTKPSYYDNHPSIHHPKIIDALDTRRGFKLDPFYTLTTQTTTSSPKKKTFSCHVTKWIRKGMEVTLHHDTCSQPRHVPSCPSQFATTTTASRRDAIWARHLFFLLRNWAGNVTMADDNERRSDYYCRMK</sequence>
<protein>
    <submittedName>
        <fullName evidence="1">Uncharacterized protein</fullName>
    </submittedName>
</protein>
<name>A0AAV4N4R0_CAEEX</name>
<dbReference type="EMBL" id="BPLR01020454">
    <property type="protein sequence ID" value="GIX78993.1"/>
    <property type="molecule type" value="Genomic_DNA"/>
</dbReference>